<reference evidence="1" key="1">
    <citation type="submission" date="2023-10" db="EMBL/GenBank/DDBJ databases">
        <authorList>
            <person name="Rodriguez Cubillos JULIANA M."/>
            <person name="De Vega J."/>
        </authorList>
    </citation>
    <scope>NUCLEOTIDE SEQUENCE</scope>
</reference>
<gene>
    <name evidence="1" type="ORF">MILVUS5_LOCUS9785</name>
</gene>
<organism evidence="1 2">
    <name type="scientific">Trifolium pratense</name>
    <name type="common">Red clover</name>
    <dbReference type="NCBI Taxonomy" id="57577"/>
    <lineage>
        <taxon>Eukaryota</taxon>
        <taxon>Viridiplantae</taxon>
        <taxon>Streptophyta</taxon>
        <taxon>Embryophyta</taxon>
        <taxon>Tracheophyta</taxon>
        <taxon>Spermatophyta</taxon>
        <taxon>Magnoliopsida</taxon>
        <taxon>eudicotyledons</taxon>
        <taxon>Gunneridae</taxon>
        <taxon>Pentapetalae</taxon>
        <taxon>rosids</taxon>
        <taxon>fabids</taxon>
        <taxon>Fabales</taxon>
        <taxon>Fabaceae</taxon>
        <taxon>Papilionoideae</taxon>
        <taxon>50 kb inversion clade</taxon>
        <taxon>NPAAA clade</taxon>
        <taxon>Hologalegina</taxon>
        <taxon>IRL clade</taxon>
        <taxon>Trifolieae</taxon>
        <taxon>Trifolium</taxon>
    </lineage>
</organism>
<proteinExistence type="predicted"/>
<accession>A0ACB0J4F5</accession>
<evidence type="ECO:0000313" key="2">
    <source>
        <dbReference type="Proteomes" id="UP001177021"/>
    </source>
</evidence>
<protein>
    <submittedName>
        <fullName evidence="1">Uncharacterized protein</fullName>
    </submittedName>
</protein>
<evidence type="ECO:0000313" key="1">
    <source>
        <dbReference type="EMBL" id="CAJ2639828.1"/>
    </source>
</evidence>
<sequence>MPFITPKPCHAASFSHLEDLNLIDLDNLIGMCPESCQAKWPSQSLRKLTIEFCPKLAIPWFNLNEIWSLQCLQSLTLADCEELKCLFSMEKHRNLPELMYLSVSDCQELEQIVAANEELVELPNAELYFPKLKQITVFNCHKLKSLFPFFMVTMLPQLSTLRLSHATQLQEVFRHSQGDSIMNERKIVLPDLTEITLADLPNFVDICHGCKLHAVKLQKLSISNCPETASSLRIIQNETEEAAYVEEPFEPNFARDKGKRKENNFDFAVDKDETEEPWYMEKEEEEQPQNMPMSYRDKEKEIAKIIRKRAGNKKTLSWYMEKFEEEEQYMPNIIEKEKRNTMTKFVEKEIIQVKKEKEIEKRILKRGPIKKTLLKSLWRHIQVTLIIQKHQHKFS</sequence>
<dbReference type="Proteomes" id="UP001177021">
    <property type="component" value="Unassembled WGS sequence"/>
</dbReference>
<comment type="caution">
    <text evidence="1">The sequence shown here is derived from an EMBL/GenBank/DDBJ whole genome shotgun (WGS) entry which is preliminary data.</text>
</comment>
<dbReference type="EMBL" id="CASHSV030000024">
    <property type="protein sequence ID" value="CAJ2639828.1"/>
    <property type="molecule type" value="Genomic_DNA"/>
</dbReference>
<keyword evidence="2" id="KW-1185">Reference proteome</keyword>
<name>A0ACB0J4F5_TRIPR</name>